<gene>
    <name evidence="1" type="ORF">SMB34_02320</name>
</gene>
<name>A0ABR4TVK2_9PROT</name>
<keyword evidence="2" id="KW-1185">Reference proteome</keyword>
<evidence type="ECO:0000313" key="1">
    <source>
        <dbReference type="EMBL" id="KEO59847.1"/>
    </source>
</evidence>
<proteinExistence type="predicted"/>
<dbReference type="EMBL" id="AUNC01000001">
    <property type="protein sequence ID" value="KEO59847.1"/>
    <property type="molecule type" value="Genomic_DNA"/>
</dbReference>
<evidence type="ECO:0000313" key="2">
    <source>
        <dbReference type="Proteomes" id="UP000027463"/>
    </source>
</evidence>
<reference evidence="1 2" key="1">
    <citation type="submission" date="2013-07" db="EMBL/GenBank/DDBJ databases">
        <title>Thalassospira permensis NBRC 106175 Genome Sequencing.</title>
        <authorList>
            <person name="Lai Q."/>
            <person name="Shao Z."/>
        </authorList>
    </citation>
    <scope>NUCLEOTIDE SEQUENCE [LARGE SCALE GENOMIC DNA]</scope>
    <source>
        <strain evidence="1 2">NBRC 106175</strain>
    </source>
</reference>
<sequence>MLPKQQAAFIFPVCGSVGGAAIEDLSEAEPGIRWGRVG</sequence>
<dbReference type="Proteomes" id="UP000027463">
    <property type="component" value="Unassembled WGS sequence"/>
</dbReference>
<protein>
    <submittedName>
        <fullName evidence="1">Uncharacterized protein</fullName>
    </submittedName>
</protein>
<comment type="caution">
    <text evidence="1">The sequence shown here is derived from an EMBL/GenBank/DDBJ whole genome shotgun (WGS) entry which is preliminary data.</text>
</comment>
<accession>A0ABR4TVK2</accession>
<organism evidence="1 2">
    <name type="scientific">Thalassospira permensis NBRC 106175</name>
    <dbReference type="NCBI Taxonomy" id="1353532"/>
    <lineage>
        <taxon>Bacteria</taxon>
        <taxon>Pseudomonadati</taxon>
        <taxon>Pseudomonadota</taxon>
        <taxon>Alphaproteobacteria</taxon>
        <taxon>Rhodospirillales</taxon>
        <taxon>Thalassospiraceae</taxon>
        <taxon>Thalassospira</taxon>
    </lineage>
</organism>